<dbReference type="SMART" id="SM00327">
    <property type="entry name" value="VWA"/>
    <property type="match status" value="1"/>
</dbReference>
<dbReference type="Proteomes" id="UP000694405">
    <property type="component" value="Chromosome 12"/>
</dbReference>
<dbReference type="PROSITE" id="PS51468">
    <property type="entry name" value="VIT"/>
    <property type="match status" value="1"/>
</dbReference>
<dbReference type="InterPro" id="IPR002035">
    <property type="entry name" value="VWF_A"/>
</dbReference>
<protein>
    <submittedName>
        <fullName evidence="2">Uncharacterized protein</fullName>
    </submittedName>
</protein>
<accession>A0A8V5FZ34</accession>
<dbReference type="SUPFAM" id="SSF53300">
    <property type="entry name" value="vWA-like"/>
    <property type="match status" value="1"/>
</dbReference>
<evidence type="ECO:0000313" key="2">
    <source>
        <dbReference type="Ensembl" id="ENSMUNP00000016766.2"/>
    </source>
</evidence>
<dbReference type="PANTHER" id="PTHR46299">
    <property type="entry name" value="VON WILLEBRAND FACTOR A DOMAIN-CONTAINING PROTEIN 5B2-RELATED"/>
    <property type="match status" value="1"/>
</dbReference>
<gene>
    <name evidence="2" type="primary">LOC101879975</name>
</gene>
<feature type="region of interest" description="Disordered" evidence="1">
    <location>
        <begin position="622"/>
        <end position="645"/>
    </location>
</feature>
<dbReference type="AlphaFoldDB" id="A0A8C6JW92"/>
<organism evidence="2 3">
    <name type="scientific">Melopsittacus undulatus</name>
    <name type="common">Budgerigar</name>
    <name type="synonym">Psittacus undulatus</name>
    <dbReference type="NCBI Taxonomy" id="13146"/>
    <lineage>
        <taxon>Eukaryota</taxon>
        <taxon>Metazoa</taxon>
        <taxon>Chordata</taxon>
        <taxon>Craniata</taxon>
        <taxon>Vertebrata</taxon>
        <taxon>Euteleostomi</taxon>
        <taxon>Archelosauria</taxon>
        <taxon>Archosauria</taxon>
        <taxon>Dinosauria</taxon>
        <taxon>Saurischia</taxon>
        <taxon>Theropoda</taxon>
        <taxon>Coelurosauria</taxon>
        <taxon>Aves</taxon>
        <taxon>Neognathae</taxon>
        <taxon>Neoaves</taxon>
        <taxon>Telluraves</taxon>
        <taxon>Australaves</taxon>
        <taxon>Psittaciformes</taxon>
        <taxon>Psittaculidae</taxon>
        <taxon>Melopsittacus</taxon>
    </lineage>
</organism>
<dbReference type="PROSITE" id="PS50234">
    <property type="entry name" value="VWFA"/>
    <property type="match status" value="1"/>
</dbReference>
<dbReference type="Ensembl" id="ENSMUNT00000019305.2">
    <property type="protein sequence ID" value="ENSMUNP00000016766.2"/>
    <property type="gene ID" value="ENSMUNG00000012904.2"/>
</dbReference>
<dbReference type="Gene3D" id="3.40.50.410">
    <property type="entry name" value="von Willebrand factor, type A domain"/>
    <property type="match status" value="1"/>
</dbReference>
<dbReference type="Pfam" id="PF13768">
    <property type="entry name" value="VWA_3"/>
    <property type="match status" value="1"/>
</dbReference>
<dbReference type="Pfam" id="PF13757">
    <property type="entry name" value="VIT_2"/>
    <property type="match status" value="1"/>
</dbReference>
<feature type="compositionally biased region" description="Polar residues" evidence="1">
    <location>
        <begin position="713"/>
        <end position="722"/>
    </location>
</feature>
<evidence type="ECO:0000313" key="3">
    <source>
        <dbReference type="Proteomes" id="UP000694405"/>
    </source>
</evidence>
<dbReference type="InterPro" id="IPR052627">
    <property type="entry name" value="VWA_domain-containing"/>
</dbReference>
<accession>A0A8C6JW92</accession>
<sequence>MPGLMNRSTRCPLPLTAAEVTSCVRGYAFGMSALLTYRNPEPQALEGLFVYPLDECTTVVGFEAAVSRRAVTVQIKDKAKIDDTFFGSCSFPDGSGEIVMDEDLERIAFVANLGTVPPLESVSIFISTSSELQTLPSGAVRVLLPAVCVPRVPQPPLTHGTEASSPWGGSPEPGSRLCLAQLLDTEATNPFEYEFSFHLEIRGPCLLAGVESPTHEIRADADPCARSARSIVITLANKHTFDRPVEILIHPSEPHMPHILMEEGDMTPAEYERHLKGKNDFIKGTKKDPSAEKKTEIIRKRLSKDIPHHPVIMLNFCPDLRSAQPGLRKAQGEFIFLIDRSRSMSAVNINGVKDALLVILKSLMPACLFNVIGFGSTFKALFPASQAYCEESLATACESIKRIRADMGSTNILSPLKWVIRQPIQRGHPRLLFLLTNGAISNTGKVLELLRNHSCSTRCYSFALGPGACRRLVRGLAAVSRGSAEFLVEGERLQPKMIKSLKKAMAPVLSDVSVEWVFPESTEVLVSPISTSCLFPGDHLVGYGIICDTSSYISNPRSDKRRRYSMMRSQESGSSVFFHSQEEGAGVESWNHSRDSEGCCPDPLSPEHHLTLSQRRAYSTPLAADHQPCRKVPTSSDPDTALGRNPLRKTHLQDLQQLSPEPWQGELQVTNPTRTLGARRPSLLHRGCMSFCHDAEAPPVLDGLQQEGRESAQHPSFTFETETSSDWEPQDLDFSAGCGSPRSPRTLCKAVVKGLRMNEPVQWEVTFDICPLFRERESQEEGDTDPWSETFHHLAAKSVTRDFEHLAERECEIEHGSGRRYQVNAVHTSKACNVISKYTAFVPVDLSTNTYLPTIVEYTHTGTAGETLPGGETSSHLSLPPALCFFPGPLQSLSASSVRATFSSCCRLTLNKTRLLMRAAKGFMSKSPSRVGEGSSEGDSENIDYLPLVSLQLACGAFLMNSAFCDAVNIPMEKLKWTSPFACHRLALSPSGSYSTKASPSVEHKRPGSNQQLLTEPEGMLWATAVALAWLENSSASYFIEWELVAAKASLWLSQQDFPEGYSLATVKAAAQQLFVLLRHWDENLEFNLLCYNPGSV</sequence>
<reference evidence="2" key="3">
    <citation type="submission" date="2025-09" db="UniProtKB">
        <authorList>
            <consortium name="Ensembl"/>
        </authorList>
    </citation>
    <scope>IDENTIFICATION</scope>
</reference>
<reference evidence="2" key="1">
    <citation type="submission" date="2020-03" db="EMBL/GenBank/DDBJ databases">
        <title>Melopsittacus undulatus (budgerigar) genome, bMelUnd1, maternal haplotype with Z.</title>
        <authorList>
            <person name="Gedman G."/>
            <person name="Mountcastle J."/>
            <person name="Haase B."/>
            <person name="Formenti G."/>
            <person name="Wright T."/>
            <person name="Apodaca J."/>
            <person name="Pelan S."/>
            <person name="Chow W."/>
            <person name="Rhie A."/>
            <person name="Howe K."/>
            <person name="Fedrigo O."/>
            <person name="Jarvis E.D."/>
        </authorList>
    </citation>
    <scope>NUCLEOTIDE SEQUENCE [LARGE SCALE GENOMIC DNA]</scope>
</reference>
<reference evidence="2" key="2">
    <citation type="submission" date="2025-08" db="UniProtKB">
        <authorList>
            <consortium name="Ensembl"/>
        </authorList>
    </citation>
    <scope>IDENTIFICATION</scope>
</reference>
<dbReference type="PANTHER" id="PTHR46299:SF1">
    <property type="entry name" value="VON WILLEBRAND FACTOR A DOMAIN-CONTAINING PROTEIN 5B1"/>
    <property type="match status" value="1"/>
</dbReference>
<proteinExistence type="predicted"/>
<dbReference type="InterPro" id="IPR013694">
    <property type="entry name" value="VIT"/>
</dbReference>
<keyword evidence="3" id="KW-1185">Reference proteome</keyword>
<name>A0A8C6JW92_MELUD</name>
<feature type="region of interest" description="Disordered" evidence="1">
    <location>
        <begin position="706"/>
        <end position="729"/>
    </location>
</feature>
<dbReference type="InterPro" id="IPR036465">
    <property type="entry name" value="vWFA_dom_sf"/>
</dbReference>
<evidence type="ECO:0000256" key="1">
    <source>
        <dbReference type="SAM" id="MobiDB-lite"/>
    </source>
</evidence>
<feature type="region of interest" description="Disordered" evidence="1">
    <location>
        <begin position="587"/>
        <end position="606"/>
    </location>
</feature>